<keyword evidence="3" id="KW-1185">Reference proteome</keyword>
<feature type="signal peptide" evidence="1">
    <location>
        <begin position="1"/>
        <end position="41"/>
    </location>
</feature>
<name>A0A9D3Z7K1_DREPO</name>
<proteinExistence type="predicted"/>
<feature type="chain" id="PRO_5038735724" description="Secreted protein" evidence="1">
    <location>
        <begin position="42"/>
        <end position="81"/>
    </location>
</feature>
<sequence length="81" mass="9361">MHLSAVYRLQESIMAFREQHTLSRFVLRLTLFLLTVKQVVASHTSCRNNSFWPCSCECYENTTPLFIVDCSSQSLNEDSIL</sequence>
<evidence type="ECO:0008006" key="4">
    <source>
        <dbReference type="Google" id="ProtNLM"/>
    </source>
</evidence>
<evidence type="ECO:0000313" key="3">
    <source>
        <dbReference type="Proteomes" id="UP000828390"/>
    </source>
</evidence>
<evidence type="ECO:0000313" key="2">
    <source>
        <dbReference type="EMBL" id="KAH3711807.1"/>
    </source>
</evidence>
<comment type="caution">
    <text evidence="2">The sequence shown here is derived from an EMBL/GenBank/DDBJ whole genome shotgun (WGS) entry which is preliminary data.</text>
</comment>
<reference evidence="2" key="2">
    <citation type="submission" date="2020-11" db="EMBL/GenBank/DDBJ databases">
        <authorList>
            <person name="McCartney M.A."/>
            <person name="Auch B."/>
            <person name="Kono T."/>
            <person name="Mallez S."/>
            <person name="Becker A."/>
            <person name="Gohl D.M."/>
            <person name="Silverstein K.A.T."/>
            <person name="Koren S."/>
            <person name="Bechman K.B."/>
            <person name="Herman A."/>
            <person name="Abrahante J.E."/>
            <person name="Garbe J."/>
        </authorList>
    </citation>
    <scope>NUCLEOTIDE SEQUENCE</scope>
    <source>
        <strain evidence="2">Duluth1</strain>
        <tissue evidence="2">Whole animal</tissue>
    </source>
</reference>
<protein>
    <recommendedName>
        <fullName evidence="4">Secreted protein</fullName>
    </recommendedName>
</protein>
<dbReference type="EMBL" id="JAIWYP010000014">
    <property type="protein sequence ID" value="KAH3711807.1"/>
    <property type="molecule type" value="Genomic_DNA"/>
</dbReference>
<organism evidence="2 3">
    <name type="scientific">Dreissena polymorpha</name>
    <name type="common">Zebra mussel</name>
    <name type="synonym">Mytilus polymorpha</name>
    <dbReference type="NCBI Taxonomy" id="45954"/>
    <lineage>
        <taxon>Eukaryota</taxon>
        <taxon>Metazoa</taxon>
        <taxon>Spiralia</taxon>
        <taxon>Lophotrochozoa</taxon>
        <taxon>Mollusca</taxon>
        <taxon>Bivalvia</taxon>
        <taxon>Autobranchia</taxon>
        <taxon>Heteroconchia</taxon>
        <taxon>Euheterodonta</taxon>
        <taxon>Imparidentia</taxon>
        <taxon>Neoheterodontei</taxon>
        <taxon>Myida</taxon>
        <taxon>Dreissenoidea</taxon>
        <taxon>Dreissenidae</taxon>
        <taxon>Dreissena</taxon>
    </lineage>
</organism>
<dbReference type="Proteomes" id="UP000828390">
    <property type="component" value="Unassembled WGS sequence"/>
</dbReference>
<accession>A0A9D3Z7K1</accession>
<reference evidence="2" key="1">
    <citation type="journal article" date="2019" name="bioRxiv">
        <title>The Genome of the Zebra Mussel, Dreissena polymorpha: A Resource for Invasive Species Research.</title>
        <authorList>
            <person name="McCartney M.A."/>
            <person name="Auch B."/>
            <person name="Kono T."/>
            <person name="Mallez S."/>
            <person name="Zhang Y."/>
            <person name="Obille A."/>
            <person name="Becker A."/>
            <person name="Abrahante J.E."/>
            <person name="Garbe J."/>
            <person name="Badalamenti J.P."/>
            <person name="Herman A."/>
            <person name="Mangelson H."/>
            <person name="Liachko I."/>
            <person name="Sullivan S."/>
            <person name="Sone E.D."/>
            <person name="Koren S."/>
            <person name="Silverstein K.A.T."/>
            <person name="Beckman K.B."/>
            <person name="Gohl D.M."/>
        </authorList>
    </citation>
    <scope>NUCLEOTIDE SEQUENCE</scope>
    <source>
        <strain evidence="2">Duluth1</strain>
        <tissue evidence="2">Whole animal</tissue>
    </source>
</reference>
<keyword evidence="1" id="KW-0732">Signal</keyword>
<gene>
    <name evidence="2" type="ORF">DPMN_071481</name>
</gene>
<evidence type="ECO:0000256" key="1">
    <source>
        <dbReference type="SAM" id="SignalP"/>
    </source>
</evidence>
<dbReference type="AlphaFoldDB" id="A0A9D3Z7K1"/>